<name>A0A6A6XBM9_9PLEO</name>
<dbReference type="AlphaFoldDB" id="A0A6A6XBM9"/>
<protein>
    <submittedName>
        <fullName evidence="2">Uncharacterized protein</fullName>
    </submittedName>
</protein>
<gene>
    <name evidence="2" type="ORF">K505DRAFT_325565</name>
</gene>
<feature type="signal peptide" evidence="1">
    <location>
        <begin position="1"/>
        <end position="22"/>
    </location>
</feature>
<feature type="chain" id="PRO_5025596551" evidence="1">
    <location>
        <begin position="23"/>
        <end position="56"/>
    </location>
</feature>
<dbReference type="Proteomes" id="UP000799757">
    <property type="component" value="Unassembled WGS sequence"/>
</dbReference>
<accession>A0A6A6XBM9</accession>
<dbReference type="EMBL" id="MU001933">
    <property type="protein sequence ID" value="KAF2793315.1"/>
    <property type="molecule type" value="Genomic_DNA"/>
</dbReference>
<evidence type="ECO:0000313" key="2">
    <source>
        <dbReference type="EMBL" id="KAF2793315.1"/>
    </source>
</evidence>
<evidence type="ECO:0000313" key="3">
    <source>
        <dbReference type="Proteomes" id="UP000799757"/>
    </source>
</evidence>
<keyword evidence="3" id="KW-1185">Reference proteome</keyword>
<proteinExistence type="predicted"/>
<organism evidence="2 3">
    <name type="scientific">Melanomma pulvis-pyrius CBS 109.77</name>
    <dbReference type="NCBI Taxonomy" id="1314802"/>
    <lineage>
        <taxon>Eukaryota</taxon>
        <taxon>Fungi</taxon>
        <taxon>Dikarya</taxon>
        <taxon>Ascomycota</taxon>
        <taxon>Pezizomycotina</taxon>
        <taxon>Dothideomycetes</taxon>
        <taxon>Pleosporomycetidae</taxon>
        <taxon>Pleosporales</taxon>
        <taxon>Melanommataceae</taxon>
        <taxon>Melanomma</taxon>
    </lineage>
</organism>
<reference evidence="2" key="1">
    <citation type="journal article" date="2020" name="Stud. Mycol.">
        <title>101 Dothideomycetes genomes: a test case for predicting lifestyles and emergence of pathogens.</title>
        <authorList>
            <person name="Haridas S."/>
            <person name="Albert R."/>
            <person name="Binder M."/>
            <person name="Bloem J."/>
            <person name="Labutti K."/>
            <person name="Salamov A."/>
            <person name="Andreopoulos B."/>
            <person name="Baker S."/>
            <person name="Barry K."/>
            <person name="Bills G."/>
            <person name="Bluhm B."/>
            <person name="Cannon C."/>
            <person name="Castanera R."/>
            <person name="Culley D."/>
            <person name="Daum C."/>
            <person name="Ezra D."/>
            <person name="Gonzalez J."/>
            <person name="Henrissat B."/>
            <person name="Kuo A."/>
            <person name="Liang C."/>
            <person name="Lipzen A."/>
            <person name="Lutzoni F."/>
            <person name="Magnuson J."/>
            <person name="Mondo S."/>
            <person name="Nolan M."/>
            <person name="Ohm R."/>
            <person name="Pangilinan J."/>
            <person name="Park H.-J."/>
            <person name="Ramirez L."/>
            <person name="Alfaro M."/>
            <person name="Sun H."/>
            <person name="Tritt A."/>
            <person name="Yoshinaga Y."/>
            <person name="Zwiers L.-H."/>
            <person name="Turgeon B."/>
            <person name="Goodwin S."/>
            <person name="Spatafora J."/>
            <person name="Crous P."/>
            <person name="Grigoriev I."/>
        </authorList>
    </citation>
    <scope>NUCLEOTIDE SEQUENCE</scope>
    <source>
        <strain evidence="2">CBS 109.77</strain>
    </source>
</reference>
<keyword evidence="1" id="KW-0732">Signal</keyword>
<evidence type="ECO:0000256" key="1">
    <source>
        <dbReference type="SAM" id="SignalP"/>
    </source>
</evidence>
<sequence>MPCIPVVPIPASLGCLFPFCLSRSCWLQFVTAPATSSPYTQLSVSVPRLGEMGMAD</sequence>